<dbReference type="Proteomes" id="UP001442494">
    <property type="component" value="Unassembled WGS sequence"/>
</dbReference>
<evidence type="ECO:0000259" key="6">
    <source>
        <dbReference type="PROSITE" id="PS50011"/>
    </source>
</evidence>
<dbReference type="Pfam" id="PF00069">
    <property type="entry name" value="Pkinase"/>
    <property type="match status" value="1"/>
</dbReference>
<keyword evidence="2 5" id="KW-0547">Nucleotide-binding</keyword>
<dbReference type="CDD" id="cd14014">
    <property type="entry name" value="STKc_PknB_like"/>
    <property type="match status" value="1"/>
</dbReference>
<protein>
    <submittedName>
        <fullName evidence="7">Serine/threonine protein kinase</fullName>
    </submittedName>
</protein>
<dbReference type="PANTHER" id="PTHR43289">
    <property type="entry name" value="MITOGEN-ACTIVATED PROTEIN KINASE KINASE KINASE 20-RELATED"/>
    <property type="match status" value="1"/>
</dbReference>
<keyword evidence="7" id="KW-0723">Serine/threonine-protein kinase</keyword>
<sequence>MAWNPGQKLQNGKYTIEKVLGQGGFGITYLVKNKKGNLLVVKTLNSWVQRWCDFAKLQQDFLNEALRLSKFNHPHIVKIDEVVQEAGLWCIVMEYIDGESLASHVWNQGILPETEALRYIQQIGDALTVVHERGLLHRDVKPLNIMLRKGKTEAVLIDFGIAREFTPNLTQTQTEFCSSGFAPIEQYDWRGKRGAYRTHLTSYGA</sequence>
<evidence type="ECO:0000256" key="2">
    <source>
        <dbReference type="ARBA" id="ARBA00022741"/>
    </source>
</evidence>
<keyword evidence="4 5" id="KW-0067">ATP-binding</keyword>
<evidence type="ECO:0000313" key="8">
    <source>
        <dbReference type="Proteomes" id="UP001442494"/>
    </source>
</evidence>
<dbReference type="InterPro" id="IPR011009">
    <property type="entry name" value="Kinase-like_dom_sf"/>
</dbReference>
<dbReference type="SMART" id="SM00220">
    <property type="entry name" value="S_TKc"/>
    <property type="match status" value="1"/>
</dbReference>
<evidence type="ECO:0000256" key="1">
    <source>
        <dbReference type="ARBA" id="ARBA00022679"/>
    </source>
</evidence>
<feature type="binding site" evidence="5">
    <location>
        <position position="42"/>
    </location>
    <ligand>
        <name>ATP</name>
        <dbReference type="ChEBI" id="CHEBI:30616"/>
    </ligand>
</feature>
<dbReference type="EMBL" id="JAMPKK010000028">
    <property type="protein sequence ID" value="MEP0865585.1"/>
    <property type="molecule type" value="Genomic_DNA"/>
</dbReference>
<keyword evidence="8" id="KW-1185">Reference proteome</keyword>
<evidence type="ECO:0000256" key="3">
    <source>
        <dbReference type="ARBA" id="ARBA00022777"/>
    </source>
</evidence>
<dbReference type="PROSITE" id="PS00108">
    <property type="entry name" value="PROTEIN_KINASE_ST"/>
    <property type="match status" value="1"/>
</dbReference>
<evidence type="ECO:0000256" key="5">
    <source>
        <dbReference type="PROSITE-ProRule" id="PRU10141"/>
    </source>
</evidence>
<reference evidence="7 8" key="1">
    <citation type="submission" date="2022-04" db="EMBL/GenBank/DDBJ databases">
        <title>Positive selection, recombination, and allopatry shape intraspecific diversity of widespread and dominant cyanobacteria.</title>
        <authorList>
            <person name="Wei J."/>
            <person name="Shu W."/>
            <person name="Hu C."/>
        </authorList>
    </citation>
    <scope>NUCLEOTIDE SEQUENCE [LARGE SCALE GENOMIC DNA]</scope>
    <source>
        <strain evidence="7 8">GB2-A5</strain>
    </source>
</reference>
<dbReference type="SUPFAM" id="SSF56112">
    <property type="entry name" value="Protein kinase-like (PK-like)"/>
    <property type="match status" value="1"/>
</dbReference>
<dbReference type="PROSITE" id="PS50011">
    <property type="entry name" value="PROTEIN_KINASE_DOM"/>
    <property type="match status" value="1"/>
</dbReference>
<dbReference type="PANTHER" id="PTHR43289:SF34">
    <property type="entry name" value="SERINE_THREONINE-PROTEIN KINASE YBDM-RELATED"/>
    <property type="match status" value="1"/>
</dbReference>
<evidence type="ECO:0000313" key="7">
    <source>
        <dbReference type="EMBL" id="MEP0865585.1"/>
    </source>
</evidence>
<dbReference type="InterPro" id="IPR008271">
    <property type="entry name" value="Ser/Thr_kinase_AS"/>
</dbReference>
<dbReference type="InterPro" id="IPR017441">
    <property type="entry name" value="Protein_kinase_ATP_BS"/>
</dbReference>
<feature type="domain" description="Protein kinase" evidence="6">
    <location>
        <begin position="14"/>
        <end position="205"/>
    </location>
</feature>
<dbReference type="RefSeq" id="WP_190426088.1">
    <property type="nucleotide sequence ID" value="NZ_JAMPKK010000028.1"/>
</dbReference>
<dbReference type="Gene3D" id="1.10.510.10">
    <property type="entry name" value="Transferase(Phosphotransferase) domain 1"/>
    <property type="match status" value="1"/>
</dbReference>
<dbReference type="GO" id="GO:0004674">
    <property type="term" value="F:protein serine/threonine kinase activity"/>
    <property type="evidence" value="ECO:0007669"/>
    <property type="project" value="UniProtKB-KW"/>
</dbReference>
<evidence type="ECO:0000256" key="4">
    <source>
        <dbReference type="ARBA" id="ARBA00022840"/>
    </source>
</evidence>
<keyword evidence="3 7" id="KW-0418">Kinase</keyword>
<dbReference type="PROSITE" id="PS00107">
    <property type="entry name" value="PROTEIN_KINASE_ATP"/>
    <property type="match status" value="1"/>
</dbReference>
<gene>
    <name evidence="7" type="ORF">NDI37_14020</name>
</gene>
<accession>A0ABV0JQ33</accession>
<comment type="caution">
    <text evidence="7">The sequence shown here is derived from an EMBL/GenBank/DDBJ whole genome shotgun (WGS) entry which is preliminary data.</text>
</comment>
<keyword evidence="1" id="KW-0808">Transferase</keyword>
<dbReference type="InterPro" id="IPR000719">
    <property type="entry name" value="Prot_kinase_dom"/>
</dbReference>
<organism evidence="7 8">
    <name type="scientific">Funiculus sociatus GB2-A5</name>
    <dbReference type="NCBI Taxonomy" id="2933946"/>
    <lineage>
        <taxon>Bacteria</taxon>
        <taxon>Bacillati</taxon>
        <taxon>Cyanobacteriota</taxon>
        <taxon>Cyanophyceae</taxon>
        <taxon>Coleofasciculales</taxon>
        <taxon>Coleofasciculaceae</taxon>
        <taxon>Funiculus</taxon>
    </lineage>
</organism>
<name>A0ABV0JQ33_9CYAN</name>
<proteinExistence type="predicted"/>